<dbReference type="SUPFAM" id="SSF48726">
    <property type="entry name" value="Immunoglobulin"/>
    <property type="match status" value="1"/>
</dbReference>
<dbReference type="SUPFAM" id="SSF49899">
    <property type="entry name" value="Concanavalin A-like lectins/glucanases"/>
    <property type="match status" value="3"/>
</dbReference>
<dbReference type="PANTHER" id="PTHR15036:SF85">
    <property type="entry name" value="SP2353, ISOFORM A"/>
    <property type="match status" value="1"/>
</dbReference>
<dbReference type="InterPro" id="IPR050372">
    <property type="entry name" value="Neurexin-related_CASP"/>
</dbReference>
<dbReference type="Pfam" id="PF02210">
    <property type="entry name" value="Laminin_G_2"/>
    <property type="match status" value="1"/>
</dbReference>
<dbReference type="InterPro" id="IPR003599">
    <property type="entry name" value="Ig_sub"/>
</dbReference>
<dbReference type="Proteomes" id="UP000440578">
    <property type="component" value="Unassembled WGS sequence"/>
</dbReference>
<feature type="domain" description="EGF-like" evidence="5">
    <location>
        <begin position="355"/>
        <end position="392"/>
    </location>
</feature>
<dbReference type="PROSITE" id="PS50025">
    <property type="entry name" value="LAM_G_DOMAIN"/>
    <property type="match status" value="3"/>
</dbReference>
<dbReference type="PROSITE" id="PS01186">
    <property type="entry name" value="EGF_2"/>
    <property type="match status" value="3"/>
</dbReference>
<dbReference type="SMART" id="SM00181">
    <property type="entry name" value="EGF"/>
    <property type="match status" value="4"/>
</dbReference>
<dbReference type="InterPro" id="IPR001791">
    <property type="entry name" value="Laminin_G"/>
</dbReference>
<comment type="caution">
    <text evidence="3">Lacks conserved residue(s) required for the propagation of feature annotation.</text>
</comment>
<dbReference type="Pfam" id="PF00008">
    <property type="entry name" value="EGF"/>
    <property type="match status" value="1"/>
</dbReference>
<evidence type="ECO:0000256" key="3">
    <source>
        <dbReference type="PROSITE-ProRule" id="PRU00076"/>
    </source>
</evidence>
<organism evidence="7 8">
    <name type="scientific">Amphibalanus amphitrite</name>
    <name type="common">Striped barnacle</name>
    <name type="synonym">Balanus amphitrite</name>
    <dbReference type="NCBI Taxonomy" id="1232801"/>
    <lineage>
        <taxon>Eukaryota</taxon>
        <taxon>Metazoa</taxon>
        <taxon>Ecdysozoa</taxon>
        <taxon>Arthropoda</taxon>
        <taxon>Crustacea</taxon>
        <taxon>Multicrustacea</taxon>
        <taxon>Cirripedia</taxon>
        <taxon>Thoracica</taxon>
        <taxon>Thoracicalcarea</taxon>
        <taxon>Balanomorpha</taxon>
        <taxon>Balanoidea</taxon>
        <taxon>Balanidae</taxon>
        <taxon>Amphibalaninae</taxon>
        <taxon>Amphibalanus</taxon>
    </lineage>
</organism>
<sequence length="963" mass="105032">MLKAASEDSVEEVAIRIVPSRDSAPVGATLDLTCQVTGAEGTRASWQRVNAPLPPGAIARGNQLRLSELTADDGGLYRCTVMTRGGAEYTEDYVLAIQVPPAPDVLVPERSAPETETLSIDVARVEHAGMYVCTSRNAQTSTDTTTVLLVTEVVPSFGASDGSFVALETIPDAYLSFDVELSFRPAAMDGLLLYNGQQSTGDGSGGDFVSFGLREGYPEFRFKLGGAPAVLRSRRAVIMDMWHTVRLQRDKNRGKMTVDGNTEVDGEADGEYVGLDLDEPLYIGGVPDFAQIHPESGFDRGFIGEKRRHRVNWTAVVRYDRMMKYEGCVARLSVSGVLYSLQSDALDRRDVRQCEVCRTDSSCDNSGLCQEALNERGHRCICAAGFTGPTCSEAGQVCYPGACGSGRCVNAPGGFTCYCPFGKTGARCERDIVITEPNFGGDSYITYDTPRAIRQLKFDLLLKPEKVEDGLLLYAAQNEQGQGDFVALAIKDKHVEFRYDTGTGAAVLRSPEEVKQGEWIKIAGTRQMRDGTLRINDGEEVQGKSPGSTRGLNLQTPLYLGGVDRQRVRVSDGVGVQRGLIGCVGSLRVDDRELELLDGRQDAANVDQCAPSRPCERRPCLNGASCRDTGYQPDQFQCDCVGGFSGKRCEVSQDDCARNNPCQNGGECVQRAGMTACNCPLGFGGIYCEREVELSSHLWFDMHSYAELPLKLLPHQSNSQPETVNITFSTLEEDGLLFFHGQTARERGAGQDYIAIAVRAGRPELSFELGSGPLRITLPQRVADGRQHTLVARRTGRQGELLLDDTYSESGETPGYLTMMNTNGNIYIGGLPDFELMTDGRFAMGLVGCVHQLSIQGDPVDFTTDLQGGANVSPCTGDEGAPLSLPDLGGGTDPIPPPEYPPLDYVPEYDYNYNGGQAQLANASERTPYYDFDNNYNNDYDDYSYDYDQNNDYLQGVWNDLLQ</sequence>
<evidence type="ECO:0000256" key="1">
    <source>
        <dbReference type="ARBA" id="ARBA00022737"/>
    </source>
</evidence>
<dbReference type="InterPro" id="IPR003598">
    <property type="entry name" value="Ig_sub2"/>
</dbReference>
<dbReference type="Pfam" id="PF13895">
    <property type="entry name" value="Ig_2"/>
    <property type="match status" value="1"/>
</dbReference>
<dbReference type="PROSITE" id="PS50026">
    <property type="entry name" value="EGF_3"/>
    <property type="match status" value="4"/>
</dbReference>
<feature type="domain" description="EGF-like" evidence="5">
    <location>
        <begin position="394"/>
        <end position="429"/>
    </location>
</feature>
<dbReference type="SMART" id="SM00179">
    <property type="entry name" value="EGF_CA"/>
    <property type="match status" value="4"/>
</dbReference>
<evidence type="ECO:0000313" key="8">
    <source>
        <dbReference type="Proteomes" id="UP000440578"/>
    </source>
</evidence>
<dbReference type="InterPro" id="IPR000742">
    <property type="entry name" value="EGF"/>
</dbReference>
<reference evidence="7 8" key="1">
    <citation type="submission" date="2019-07" db="EMBL/GenBank/DDBJ databases">
        <title>Draft genome assembly of a fouling barnacle, Amphibalanus amphitrite (Darwin, 1854): The first reference genome for Thecostraca.</title>
        <authorList>
            <person name="Kim W."/>
        </authorList>
    </citation>
    <scope>NUCLEOTIDE SEQUENCE [LARGE SCALE GENOMIC DNA]</scope>
    <source>
        <strain evidence="7">SNU_AA5</strain>
        <tissue evidence="7">Soma without cirri and trophi</tissue>
    </source>
</reference>
<evidence type="ECO:0000313" key="7">
    <source>
        <dbReference type="EMBL" id="KAF0295896.1"/>
    </source>
</evidence>
<dbReference type="InterPro" id="IPR007110">
    <property type="entry name" value="Ig-like_dom"/>
</dbReference>
<feature type="disulfide bond" evidence="3">
    <location>
        <begin position="679"/>
        <end position="688"/>
    </location>
</feature>
<feature type="domain" description="EGF-like" evidence="5">
    <location>
        <begin position="611"/>
        <end position="650"/>
    </location>
</feature>
<dbReference type="GO" id="GO:0005509">
    <property type="term" value="F:calcium ion binding"/>
    <property type="evidence" value="ECO:0007669"/>
    <property type="project" value="InterPro"/>
</dbReference>
<feature type="domain" description="Laminin G" evidence="4">
    <location>
        <begin position="154"/>
        <end position="357"/>
    </location>
</feature>
<feature type="domain" description="Ig-like" evidence="6">
    <location>
        <begin position="11"/>
        <end position="96"/>
    </location>
</feature>
<dbReference type="OrthoDB" id="10055367at2759"/>
<dbReference type="PROSITE" id="PS50835">
    <property type="entry name" value="IG_LIKE"/>
    <property type="match status" value="1"/>
</dbReference>
<evidence type="ECO:0000259" key="5">
    <source>
        <dbReference type="PROSITE" id="PS50026"/>
    </source>
</evidence>
<evidence type="ECO:0000259" key="4">
    <source>
        <dbReference type="PROSITE" id="PS50025"/>
    </source>
</evidence>
<keyword evidence="8" id="KW-1185">Reference proteome</keyword>
<gene>
    <name evidence="7" type="primary">HSPG2_0</name>
    <name evidence="7" type="ORF">FJT64_006612</name>
</gene>
<comment type="caution">
    <text evidence="7">The sequence shown here is derived from an EMBL/GenBank/DDBJ whole genome shotgun (WGS) entry which is preliminary data.</text>
</comment>
<keyword evidence="2 3" id="KW-1015">Disulfide bond</keyword>
<dbReference type="InterPro" id="IPR013320">
    <property type="entry name" value="ConA-like_dom_sf"/>
</dbReference>
<dbReference type="SUPFAM" id="SSF57184">
    <property type="entry name" value="Growth factor receptor domain"/>
    <property type="match status" value="1"/>
</dbReference>
<feature type="domain" description="EGF-like" evidence="5">
    <location>
        <begin position="652"/>
        <end position="689"/>
    </location>
</feature>
<dbReference type="PROSITE" id="PS00010">
    <property type="entry name" value="ASX_HYDROXYL"/>
    <property type="match status" value="1"/>
</dbReference>
<dbReference type="InterPro" id="IPR036179">
    <property type="entry name" value="Ig-like_dom_sf"/>
</dbReference>
<dbReference type="Pfam" id="PF00054">
    <property type="entry name" value="Laminin_G_1"/>
    <property type="match status" value="2"/>
</dbReference>
<dbReference type="Gene3D" id="2.10.25.10">
    <property type="entry name" value="Laminin"/>
    <property type="match status" value="4"/>
</dbReference>
<accession>A0A6A4VMT8</accession>
<proteinExistence type="predicted"/>
<dbReference type="SMART" id="SM00409">
    <property type="entry name" value="IG"/>
    <property type="match status" value="1"/>
</dbReference>
<dbReference type="Gene3D" id="2.60.40.10">
    <property type="entry name" value="Immunoglobulins"/>
    <property type="match status" value="1"/>
</dbReference>
<dbReference type="GO" id="GO:0048513">
    <property type="term" value="P:animal organ development"/>
    <property type="evidence" value="ECO:0007669"/>
    <property type="project" value="UniProtKB-ARBA"/>
</dbReference>
<dbReference type="CDD" id="cd00096">
    <property type="entry name" value="Ig"/>
    <property type="match status" value="1"/>
</dbReference>
<protein>
    <submittedName>
        <fullName evidence="7">Basement membrane-specific heparan sulfate proteoglycan core protein</fullName>
    </submittedName>
</protein>
<keyword evidence="1" id="KW-0677">Repeat</keyword>
<keyword evidence="3" id="KW-0245">EGF-like domain</keyword>
<dbReference type="EMBL" id="VIIS01001591">
    <property type="protein sequence ID" value="KAF0295896.1"/>
    <property type="molecule type" value="Genomic_DNA"/>
</dbReference>
<name>A0A6A4VMT8_AMPAM</name>
<dbReference type="Gene3D" id="2.60.120.200">
    <property type="match status" value="3"/>
</dbReference>
<feature type="disulfide bond" evidence="3">
    <location>
        <begin position="363"/>
        <end position="380"/>
    </location>
</feature>
<feature type="disulfide bond" evidence="3">
    <location>
        <begin position="398"/>
        <end position="408"/>
    </location>
</feature>
<dbReference type="PANTHER" id="PTHR15036">
    <property type="entry name" value="PIKACHURIN-LIKE PROTEIN"/>
    <property type="match status" value="1"/>
</dbReference>
<dbReference type="SMART" id="SM00408">
    <property type="entry name" value="IGc2"/>
    <property type="match status" value="1"/>
</dbReference>
<dbReference type="CDD" id="cd00110">
    <property type="entry name" value="LamG"/>
    <property type="match status" value="3"/>
</dbReference>
<dbReference type="SUPFAM" id="SSF57196">
    <property type="entry name" value="EGF/Laminin"/>
    <property type="match status" value="2"/>
</dbReference>
<dbReference type="GO" id="GO:0016020">
    <property type="term" value="C:membrane"/>
    <property type="evidence" value="ECO:0007669"/>
    <property type="project" value="UniProtKB-SubCell"/>
</dbReference>
<dbReference type="InterPro" id="IPR001881">
    <property type="entry name" value="EGF-like_Ca-bd_dom"/>
</dbReference>
<feature type="disulfide bond" evidence="3">
    <location>
        <begin position="382"/>
        <end position="391"/>
    </location>
</feature>
<evidence type="ECO:0000259" key="6">
    <source>
        <dbReference type="PROSITE" id="PS50835"/>
    </source>
</evidence>
<dbReference type="InterPro" id="IPR000152">
    <property type="entry name" value="EGF-type_Asp/Asn_hydroxyl_site"/>
</dbReference>
<feature type="disulfide bond" evidence="3">
    <location>
        <begin position="640"/>
        <end position="649"/>
    </location>
</feature>
<dbReference type="AlphaFoldDB" id="A0A6A4VMT8"/>
<dbReference type="InterPro" id="IPR013783">
    <property type="entry name" value="Ig-like_fold"/>
</dbReference>
<feature type="disulfide bond" evidence="3">
    <location>
        <begin position="419"/>
        <end position="428"/>
    </location>
</feature>
<dbReference type="SMART" id="SM00282">
    <property type="entry name" value="LamG"/>
    <property type="match status" value="3"/>
</dbReference>
<feature type="domain" description="Laminin G" evidence="4">
    <location>
        <begin position="434"/>
        <end position="615"/>
    </location>
</feature>
<dbReference type="PROSITE" id="PS00022">
    <property type="entry name" value="EGF_1"/>
    <property type="match status" value="4"/>
</dbReference>
<dbReference type="InterPro" id="IPR009030">
    <property type="entry name" value="Growth_fac_rcpt_cys_sf"/>
</dbReference>
<dbReference type="CDD" id="cd00054">
    <property type="entry name" value="EGF_CA"/>
    <property type="match status" value="4"/>
</dbReference>
<feature type="domain" description="Laminin G" evidence="4">
    <location>
        <begin position="695"/>
        <end position="875"/>
    </location>
</feature>
<evidence type="ECO:0000256" key="2">
    <source>
        <dbReference type="ARBA" id="ARBA00023157"/>
    </source>
</evidence>